<sequence>MITAAAVAALGIAAGGAMAKPAPSANASATSTSYTGHELAAAAQVSLAQARATALKARPGAITDQELEKEAGGSGLRYSFDIKSGGKTYEVGVDAKSGKVLENAAEGKNPD</sequence>
<feature type="domain" description="PepSY" evidence="2">
    <location>
        <begin position="45"/>
        <end position="102"/>
    </location>
</feature>
<feature type="signal peptide" evidence="1">
    <location>
        <begin position="1"/>
        <end position="19"/>
    </location>
</feature>
<keyword evidence="4" id="KW-1185">Reference proteome</keyword>
<dbReference type="Gene3D" id="3.10.450.40">
    <property type="match status" value="1"/>
</dbReference>
<evidence type="ECO:0000313" key="4">
    <source>
        <dbReference type="Proteomes" id="UP000249842"/>
    </source>
</evidence>
<evidence type="ECO:0000256" key="1">
    <source>
        <dbReference type="SAM" id="SignalP"/>
    </source>
</evidence>
<keyword evidence="1" id="KW-0732">Signal</keyword>
<dbReference type="OrthoDB" id="5297827at2"/>
<gene>
    <name evidence="3" type="ORF">DJ021_00620</name>
</gene>
<accession>A0A328B2L5</accession>
<reference evidence="4" key="1">
    <citation type="submission" date="2018-05" db="EMBL/GenBank/DDBJ databases">
        <authorList>
            <person name="Li X."/>
        </authorList>
    </citation>
    <scope>NUCLEOTIDE SEQUENCE [LARGE SCALE GENOMIC DNA]</scope>
    <source>
        <strain evidence="4">HKS-05</strain>
    </source>
</reference>
<dbReference type="Proteomes" id="UP000249842">
    <property type="component" value="Unassembled WGS sequence"/>
</dbReference>
<evidence type="ECO:0000313" key="3">
    <source>
        <dbReference type="EMBL" id="RAK61630.1"/>
    </source>
</evidence>
<dbReference type="EMBL" id="QFYP01000001">
    <property type="protein sequence ID" value="RAK61630.1"/>
    <property type="molecule type" value="Genomic_DNA"/>
</dbReference>
<organism evidence="3 4">
    <name type="scientific">Phenylobacterium hankyongense</name>
    <dbReference type="NCBI Taxonomy" id="1813876"/>
    <lineage>
        <taxon>Bacteria</taxon>
        <taxon>Pseudomonadati</taxon>
        <taxon>Pseudomonadota</taxon>
        <taxon>Alphaproteobacteria</taxon>
        <taxon>Caulobacterales</taxon>
        <taxon>Caulobacteraceae</taxon>
        <taxon>Phenylobacterium</taxon>
    </lineage>
</organism>
<dbReference type="InterPro" id="IPR025711">
    <property type="entry name" value="PepSY"/>
</dbReference>
<name>A0A328B2L5_9CAUL</name>
<dbReference type="Pfam" id="PF03413">
    <property type="entry name" value="PepSY"/>
    <property type="match status" value="1"/>
</dbReference>
<proteinExistence type="predicted"/>
<comment type="caution">
    <text evidence="3">The sequence shown here is derived from an EMBL/GenBank/DDBJ whole genome shotgun (WGS) entry which is preliminary data.</text>
</comment>
<feature type="chain" id="PRO_5016320338" evidence="1">
    <location>
        <begin position="20"/>
        <end position="111"/>
    </location>
</feature>
<protein>
    <submittedName>
        <fullName evidence="3">Peptidase M4</fullName>
    </submittedName>
</protein>
<dbReference type="AlphaFoldDB" id="A0A328B2L5"/>
<evidence type="ECO:0000259" key="2">
    <source>
        <dbReference type="Pfam" id="PF03413"/>
    </source>
</evidence>